<protein>
    <submittedName>
        <fullName evidence="1">Uncharacterized protein</fullName>
    </submittedName>
</protein>
<evidence type="ECO:0000313" key="1">
    <source>
        <dbReference type="EMBL" id="GKV52793.1"/>
    </source>
</evidence>
<reference evidence="1 2" key="1">
    <citation type="journal article" date="2021" name="Commun. Biol.">
        <title>The genome of Shorea leprosula (Dipterocarpaceae) highlights the ecological relevance of drought in aseasonal tropical rainforests.</title>
        <authorList>
            <person name="Ng K.K.S."/>
            <person name="Kobayashi M.J."/>
            <person name="Fawcett J.A."/>
            <person name="Hatakeyama M."/>
            <person name="Paape T."/>
            <person name="Ng C.H."/>
            <person name="Ang C.C."/>
            <person name="Tnah L.H."/>
            <person name="Lee C.T."/>
            <person name="Nishiyama T."/>
            <person name="Sese J."/>
            <person name="O'Brien M.J."/>
            <person name="Copetti D."/>
            <person name="Mohd Noor M.I."/>
            <person name="Ong R.C."/>
            <person name="Putra M."/>
            <person name="Sireger I.Z."/>
            <person name="Indrioko S."/>
            <person name="Kosugi Y."/>
            <person name="Izuno A."/>
            <person name="Isagi Y."/>
            <person name="Lee S.L."/>
            <person name="Shimizu K.K."/>
        </authorList>
    </citation>
    <scope>NUCLEOTIDE SEQUENCE [LARGE SCALE GENOMIC DNA]</scope>
    <source>
        <strain evidence="1">214</strain>
    </source>
</reference>
<evidence type="ECO:0000313" key="2">
    <source>
        <dbReference type="Proteomes" id="UP001054252"/>
    </source>
</evidence>
<keyword evidence="2" id="KW-1185">Reference proteome</keyword>
<name>A0AAV5MVA5_9ROSI</name>
<gene>
    <name evidence="1" type="ORF">SLEP1_g59356</name>
</gene>
<dbReference type="AlphaFoldDB" id="A0AAV5MVA5"/>
<comment type="caution">
    <text evidence="1">The sequence shown here is derived from an EMBL/GenBank/DDBJ whole genome shotgun (WGS) entry which is preliminary data.</text>
</comment>
<dbReference type="EMBL" id="BPVZ01000865">
    <property type="protein sequence ID" value="GKV52793.1"/>
    <property type="molecule type" value="Genomic_DNA"/>
</dbReference>
<accession>A0AAV5MVA5</accession>
<proteinExistence type="predicted"/>
<dbReference type="Proteomes" id="UP001054252">
    <property type="component" value="Unassembled WGS sequence"/>
</dbReference>
<organism evidence="1 2">
    <name type="scientific">Rubroshorea leprosula</name>
    <dbReference type="NCBI Taxonomy" id="152421"/>
    <lineage>
        <taxon>Eukaryota</taxon>
        <taxon>Viridiplantae</taxon>
        <taxon>Streptophyta</taxon>
        <taxon>Embryophyta</taxon>
        <taxon>Tracheophyta</taxon>
        <taxon>Spermatophyta</taxon>
        <taxon>Magnoliopsida</taxon>
        <taxon>eudicotyledons</taxon>
        <taxon>Gunneridae</taxon>
        <taxon>Pentapetalae</taxon>
        <taxon>rosids</taxon>
        <taxon>malvids</taxon>
        <taxon>Malvales</taxon>
        <taxon>Dipterocarpaceae</taxon>
        <taxon>Rubroshorea</taxon>
    </lineage>
</organism>
<sequence>MGEDGMKVKTGLVADLGVVVLEKMEVRQGQSEKMEVDRCHFRENGGRGRAILGGRGKAIVENGG</sequence>